<dbReference type="PANTHER" id="PTHR31616">
    <property type="entry name" value="TREHALASE"/>
    <property type="match status" value="1"/>
</dbReference>
<dbReference type="InterPro" id="IPR012341">
    <property type="entry name" value="6hp_glycosidase-like_sf"/>
</dbReference>
<dbReference type="RefSeq" id="WP_137245840.1">
    <property type="nucleotide sequence ID" value="NZ_SZQA01000003.1"/>
</dbReference>
<dbReference type="GO" id="GO:0015927">
    <property type="term" value="F:trehalase activity"/>
    <property type="evidence" value="ECO:0007669"/>
    <property type="project" value="TreeGrafter"/>
</dbReference>
<gene>
    <name evidence="2" type="ORF">FDA94_05000</name>
</gene>
<dbReference type="Gene3D" id="1.50.10.10">
    <property type="match status" value="1"/>
</dbReference>
<dbReference type="Pfam" id="PF00723">
    <property type="entry name" value="Glyco_hydro_15"/>
    <property type="match status" value="1"/>
</dbReference>
<dbReference type="InterPro" id="IPR011613">
    <property type="entry name" value="GH15-like"/>
</dbReference>
<dbReference type="AlphaFoldDB" id="A0A4U3MQM3"/>
<organism evidence="2 3">
    <name type="scientific">Herbidospora galbida</name>
    <dbReference type="NCBI Taxonomy" id="2575442"/>
    <lineage>
        <taxon>Bacteria</taxon>
        <taxon>Bacillati</taxon>
        <taxon>Actinomycetota</taxon>
        <taxon>Actinomycetes</taxon>
        <taxon>Streptosporangiales</taxon>
        <taxon>Streptosporangiaceae</taxon>
        <taxon>Herbidospora</taxon>
    </lineage>
</organism>
<dbReference type="PANTHER" id="PTHR31616:SF10">
    <property type="entry name" value="TREHALASE"/>
    <property type="match status" value="1"/>
</dbReference>
<accession>A0A4U3MQM3</accession>
<evidence type="ECO:0000313" key="2">
    <source>
        <dbReference type="EMBL" id="TKK90366.1"/>
    </source>
</evidence>
<dbReference type="EMBL" id="SZQA01000003">
    <property type="protein sequence ID" value="TKK90366.1"/>
    <property type="molecule type" value="Genomic_DNA"/>
</dbReference>
<proteinExistence type="predicted"/>
<name>A0A4U3MQM3_9ACTN</name>
<dbReference type="Proteomes" id="UP000308705">
    <property type="component" value="Unassembled WGS sequence"/>
</dbReference>
<dbReference type="OrthoDB" id="3902805at2"/>
<evidence type="ECO:0000259" key="1">
    <source>
        <dbReference type="Pfam" id="PF00723"/>
    </source>
</evidence>
<protein>
    <recommendedName>
        <fullName evidence="1">GH15-like domain-containing protein</fullName>
    </recommendedName>
</protein>
<keyword evidence="3" id="KW-1185">Reference proteome</keyword>
<sequence length="194" mass="20940">MRSPPPIPAVCGADWVHSTLTCAAGLKAAATTAPSRQARRWNDLADAILAATTRHGLHPSGRRQRAFDDPRVDAALLNPAVRGVLPLDDPRIVATRAAVHAELERDGYLYRYRQDGRPLGEAEGAFVLCGFVAALAAHRSGDRVRAAHLFERNRATCGPPGLYAEEYDVTHRGNLPQAFVHALALESAATLRLP</sequence>
<evidence type="ECO:0000313" key="3">
    <source>
        <dbReference type="Proteomes" id="UP000308705"/>
    </source>
</evidence>
<reference evidence="2 3" key="1">
    <citation type="submission" date="2019-04" db="EMBL/GenBank/DDBJ databases">
        <title>Herbidospora sp. NEAU-GS14.nov., a novel actinomycete isolated from soil.</title>
        <authorList>
            <person name="Han L."/>
        </authorList>
    </citation>
    <scope>NUCLEOTIDE SEQUENCE [LARGE SCALE GENOMIC DNA]</scope>
    <source>
        <strain evidence="2 3">NEAU-GS14</strain>
    </source>
</reference>
<feature type="domain" description="GH15-like" evidence="1">
    <location>
        <begin position="24"/>
        <end position="187"/>
    </location>
</feature>
<comment type="caution">
    <text evidence="2">The sequence shown here is derived from an EMBL/GenBank/DDBJ whole genome shotgun (WGS) entry which is preliminary data.</text>
</comment>
<dbReference type="GO" id="GO:0005993">
    <property type="term" value="P:trehalose catabolic process"/>
    <property type="evidence" value="ECO:0007669"/>
    <property type="project" value="TreeGrafter"/>
</dbReference>
<dbReference type="SUPFAM" id="SSF48208">
    <property type="entry name" value="Six-hairpin glycosidases"/>
    <property type="match status" value="1"/>
</dbReference>
<dbReference type="InterPro" id="IPR008928">
    <property type="entry name" value="6-hairpin_glycosidase_sf"/>
</dbReference>